<name>A0A6C2UCS8_PONDE</name>
<keyword evidence="3" id="KW-1185">Reference proteome</keyword>
<dbReference type="RefSeq" id="WP_136082720.1">
    <property type="nucleotide sequence ID" value="NZ_CAAHFG010000004.1"/>
</dbReference>
<dbReference type="EMBL" id="CAAHFG010000004">
    <property type="protein sequence ID" value="VGO17231.1"/>
    <property type="molecule type" value="Genomic_DNA"/>
</dbReference>
<proteinExistence type="predicted"/>
<dbReference type="SUPFAM" id="SSF53474">
    <property type="entry name" value="alpha/beta-Hydrolases"/>
    <property type="match status" value="1"/>
</dbReference>
<accession>A0A6C2UCS8</accession>
<dbReference type="AlphaFoldDB" id="A0A6C2UCS8"/>
<feature type="chain" id="PRO_5025636484" description="SLA1 homology domain-containing protein" evidence="1">
    <location>
        <begin position="19"/>
        <end position="358"/>
    </location>
</feature>
<reference evidence="2 3" key="1">
    <citation type="submission" date="2019-04" db="EMBL/GenBank/DDBJ databases">
        <authorList>
            <person name="Van Vliet M D."/>
        </authorList>
    </citation>
    <scope>NUCLEOTIDE SEQUENCE [LARGE SCALE GENOMIC DNA]</scope>
    <source>
        <strain evidence="2 3">F1</strain>
    </source>
</reference>
<evidence type="ECO:0008006" key="4">
    <source>
        <dbReference type="Google" id="ProtNLM"/>
    </source>
</evidence>
<evidence type="ECO:0000256" key="1">
    <source>
        <dbReference type="SAM" id="SignalP"/>
    </source>
</evidence>
<evidence type="ECO:0000313" key="2">
    <source>
        <dbReference type="EMBL" id="VGO17231.1"/>
    </source>
</evidence>
<evidence type="ECO:0000313" key="3">
    <source>
        <dbReference type="Proteomes" id="UP000366872"/>
    </source>
</evidence>
<dbReference type="Gene3D" id="2.30.30.700">
    <property type="entry name" value="SLA1 homology domain 1"/>
    <property type="match status" value="1"/>
</dbReference>
<sequence length="358" mass="40233">MKRTIGMVLIGLALIVQASPRTWTSLDGKTAEAEFQALEGGTLVLDRNGKAIRVPLETFCEEDQAFVHKHLEDLKAAQAKLAQEKRDRMKALLGLRSGAPITERRWADWKDYYSESSCGKKVLDFFKNEASIVDVRDQGVFVSPEHAVRPPDYRPTMFAYCPEEYTGEEKLGVYIHISPGNKGVSPKPGYQAMMDKHRLVYASPNGAGNKESDMRRCALALDTLAQLRKDFNIDERRVYIGGTSGGGAESTIATFLYPGDFRAAFNSVRSFSLTSSTCLPFADEGDIDDVQDHGQPYAFISGPGDFNYKYMPRTVQSFEEHDFVVRFFDIPDMKHQMASPETFDQVIRWVEANNPRLK</sequence>
<keyword evidence="1" id="KW-0732">Signal</keyword>
<dbReference type="Proteomes" id="UP000366872">
    <property type="component" value="Unassembled WGS sequence"/>
</dbReference>
<dbReference type="InterPro" id="IPR029058">
    <property type="entry name" value="AB_hydrolase_fold"/>
</dbReference>
<feature type="signal peptide" evidence="1">
    <location>
        <begin position="1"/>
        <end position="18"/>
    </location>
</feature>
<gene>
    <name evidence="2" type="ORF">PDESU_05827</name>
</gene>
<protein>
    <recommendedName>
        <fullName evidence="4">SLA1 homology domain-containing protein</fullName>
    </recommendedName>
</protein>
<organism evidence="2 3">
    <name type="scientific">Pontiella desulfatans</name>
    <dbReference type="NCBI Taxonomy" id="2750659"/>
    <lineage>
        <taxon>Bacteria</taxon>
        <taxon>Pseudomonadati</taxon>
        <taxon>Kiritimatiellota</taxon>
        <taxon>Kiritimatiellia</taxon>
        <taxon>Kiritimatiellales</taxon>
        <taxon>Pontiellaceae</taxon>
        <taxon>Pontiella</taxon>
    </lineage>
</organism>
<dbReference type="Gene3D" id="3.40.50.1820">
    <property type="entry name" value="alpha/beta hydrolase"/>
    <property type="match status" value="1"/>
</dbReference>